<dbReference type="InterPro" id="IPR006608">
    <property type="entry name" value="CC2D1A/B_DM14"/>
</dbReference>
<feature type="non-terminal residue" evidence="3">
    <location>
        <position position="1"/>
    </location>
</feature>
<protein>
    <recommendedName>
        <fullName evidence="2">DM14 domain-containing protein</fullName>
    </recommendedName>
</protein>
<proteinExistence type="predicted"/>
<dbReference type="PANTHER" id="PTHR13076:SF8">
    <property type="entry name" value="COILED-COIL AND C2 DOMAIN-CONTAINING PROTEIN 1A"/>
    <property type="match status" value="1"/>
</dbReference>
<evidence type="ECO:0000259" key="2">
    <source>
        <dbReference type="SMART" id="SM00685"/>
    </source>
</evidence>
<feature type="compositionally biased region" description="Acidic residues" evidence="1">
    <location>
        <begin position="21"/>
        <end position="30"/>
    </location>
</feature>
<feature type="region of interest" description="Disordered" evidence="1">
    <location>
        <begin position="13"/>
        <end position="75"/>
    </location>
</feature>
<evidence type="ECO:0000313" key="4">
    <source>
        <dbReference type="Proteomes" id="UP001529510"/>
    </source>
</evidence>
<dbReference type="Proteomes" id="UP001529510">
    <property type="component" value="Unassembled WGS sequence"/>
</dbReference>
<dbReference type="EMBL" id="JAMKFB020000001">
    <property type="protein sequence ID" value="KAL0202774.1"/>
    <property type="molecule type" value="Genomic_DNA"/>
</dbReference>
<dbReference type="PANTHER" id="PTHR13076">
    <property type="entry name" value="COILED-COIL AND C2 DOMAIN-CONTAINING PROTEIN 1-LIKE"/>
    <property type="match status" value="1"/>
</dbReference>
<evidence type="ECO:0000313" key="3">
    <source>
        <dbReference type="EMBL" id="KAL0202774.1"/>
    </source>
</evidence>
<gene>
    <name evidence="3" type="ORF">M9458_000792</name>
</gene>
<keyword evidence="4" id="KW-1185">Reference proteome</keyword>
<feature type="domain" description="DM14" evidence="2">
    <location>
        <begin position="75"/>
        <end position="128"/>
    </location>
</feature>
<reference evidence="3 4" key="1">
    <citation type="submission" date="2024-05" db="EMBL/GenBank/DDBJ databases">
        <title>Genome sequencing and assembly of Indian major carp, Cirrhinus mrigala (Hamilton, 1822).</title>
        <authorList>
            <person name="Mohindra V."/>
            <person name="Chowdhury L.M."/>
            <person name="Lal K."/>
            <person name="Jena J.K."/>
        </authorList>
    </citation>
    <scope>NUCLEOTIDE SEQUENCE [LARGE SCALE GENOMIC DNA]</scope>
    <source>
        <strain evidence="3">CM1030</strain>
        <tissue evidence="3">Blood</tissue>
    </source>
</reference>
<dbReference type="AlphaFoldDB" id="A0ABD0RW35"/>
<feature type="compositionally biased region" description="Low complexity" evidence="1">
    <location>
        <begin position="42"/>
        <end position="55"/>
    </location>
</feature>
<name>A0ABD0RW35_CIRMR</name>
<accession>A0ABD0RW35</accession>
<comment type="caution">
    <text evidence="3">The sequence shown here is derived from an EMBL/GenBank/DDBJ whole genome shotgun (WGS) entry which is preliminary data.</text>
</comment>
<evidence type="ECO:0000256" key="1">
    <source>
        <dbReference type="SAM" id="MobiDB-lite"/>
    </source>
</evidence>
<dbReference type="InterPro" id="IPR039725">
    <property type="entry name" value="CC2D1A/B"/>
</dbReference>
<dbReference type="SMART" id="SM00685">
    <property type="entry name" value="DM14"/>
    <property type="match status" value="1"/>
</dbReference>
<organism evidence="3 4">
    <name type="scientific">Cirrhinus mrigala</name>
    <name type="common">Mrigala</name>
    <dbReference type="NCBI Taxonomy" id="683832"/>
    <lineage>
        <taxon>Eukaryota</taxon>
        <taxon>Metazoa</taxon>
        <taxon>Chordata</taxon>
        <taxon>Craniata</taxon>
        <taxon>Vertebrata</taxon>
        <taxon>Euteleostomi</taxon>
        <taxon>Actinopterygii</taxon>
        <taxon>Neopterygii</taxon>
        <taxon>Teleostei</taxon>
        <taxon>Ostariophysi</taxon>
        <taxon>Cypriniformes</taxon>
        <taxon>Cyprinidae</taxon>
        <taxon>Labeoninae</taxon>
        <taxon>Labeonini</taxon>
        <taxon>Cirrhinus</taxon>
    </lineage>
</organism>
<feature type="non-terminal residue" evidence="3">
    <location>
        <position position="128"/>
    </location>
</feature>
<sequence>GGEQNFMGVLETAMKLANQDADADADEDEEPQKPSTQPAVQKSRAPAPPKASSAAGTPTGSTNAPKLGGKAQQQLDFLTMRRQQFVKAALRSKEMKDMQGAAQHLRNAKGLDPMITAAKAGLPVDITK</sequence>